<comment type="subunit">
    <text evidence="4">Interacts with the flavoprotein subunit within the SDH catalytic dimer.</text>
</comment>
<comment type="similarity">
    <text evidence="4">Belongs to the SDHAF2 family.</text>
</comment>
<comment type="function">
    <text evidence="4">Plays an essential role in the assembly of succinate dehydrogenase (SDH), an enzyme complex (also referred to as respiratory complex II) that is a component of both the tricarboxylic acid (TCA) cycle and the mitochondrial electron transport chain, and which couples the oxidation of succinate to fumarate with the reduction of ubiquinone (coenzyme Q) to ubiquinol. Required for flavinylation (covalent attachment of FAD) of the flavoprotein subunit of the SDH catalytic dimer.</text>
</comment>
<gene>
    <name evidence="6" type="ORF">GT037_003766</name>
</gene>
<dbReference type="SUPFAM" id="SSF51735">
    <property type="entry name" value="NAD(P)-binding Rossmann-fold domains"/>
    <property type="match status" value="1"/>
</dbReference>
<evidence type="ECO:0000256" key="5">
    <source>
        <dbReference type="SAM" id="MobiDB-lite"/>
    </source>
</evidence>
<dbReference type="FunFam" id="1.10.150.250:FF:000002">
    <property type="entry name" value="Succinate dehydrogenase assembly factor 2, mitochondrial"/>
    <property type="match status" value="1"/>
</dbReference>
<feature type="region of interest" description="Disordered" evidence="5">
    <location>
        <begin position="418"/>
        <end position="441"/>
    </location>
</feature>
<protein>
    <recommendedName>
        <fullName evidence="4">Succinate dehydrogenase assembly factor 2, mitochondrial</fullName>
        <shortName evidence="4">SDH assembly factor 2</shortName>
        <shortName evidence="4">SDHAF2</shortName>
    </recommendedName>
</protein>
<dbReference type="GO" id="GO:0034553">
    <property type="term" value="P:mitochondrial respiratory chain complex II assembly"/>
    <property type="evidence" value="ECO:0007669"/>
    <property type="project" value="TreeGrafter"/>
</dbReference>
<evidence type="ECO:0000313" key="6">
    <source>
        <dbReference type="EMBL" id="KAF7678385.1"/>
    </source>
</evidence>
<dbReference type="GO" id="GO:0006121">
    <property type="term" value="P:mitochondrial electron transport, succinate to ubiquinone"/>
    <property type="evidence" value="ECO:0007669"/>
    <property type="project" value="UniProtKB-UniRule"/>
</dbReference>
<evidence type="ECO:0000256" key="2">
    <source>
        <dbReference type="ARBA" id="ARBA00023128"/>
    </source>
</evidence>
<comment type="caution">
    <text evidence="6">The sequence shown here is derived from an EMBL/GenBank/DDBJ whole genome shotgun (WGS) entry which is preliminary data.</text>
</comment>
<keyword evidence="3 4" id="KW-0143">Chaperone</keyword>
<organism evidence="6 7">
    <name type="scientific">Alternaria burnsii</name>
    <dbReference type="NCBI Taxonomy" id="1187904"/>
    <lineage>
        <taxon>Eukaryota</taxon>
        <taxon>Fungi</taxon>
        <taxon>Dikarya</taxon>
        <taxon>Ascomycota</taxon>
        <taxon>Pezizomycotina</taxon>
        <taxon>Dothideomycetes</taxon>
        <taxon>Pleosporomycetidae</taxon>
        <taxon>Pleosporales</taxon>
        <taxon>Pleosporineae</taxon>
        <taxon>Pleosporaceae</taxon>
        <taxon>Alternaria</taxon>
        <taxon>Alternaria sect. Alternaria</taxon>
    </lineage>
</organism>
<keyword evidence="7" id="KW-1185">Reference proteome</keyword>
<feature type="region of interest" description="Disordered" evidence="5">
    <location>
        <begin position="274"/>
        <end position="309"/>
    </location>
</feature>
<proteinExistence type="inferred from homology"/>
<dbReference type="Pfam" id="PF00106">
    <property type="entry name" value="adh_short"/>
    <property type="match status" value="1"/>
</dbReference>
<accession>A0A8H7B8I9</accession>
<evidence type="ECO:0000256" key="1">
    <source>
        <dbReference type="ARBA" id="ARBA00004305"/>
    </source>
</evidence>
<dbReference type="PANTHER" id="PTHR12469:SF2">
    <property type="entry name" value="SUCCINATE DEHYDROGENASE ASSEMBLY FACTOR 2, MITOCHONDRIAL"/>
    <property type="match status" value="1"/>
</dbReference>
<dbReference type="GO" id="GO:0005759">
    <property type="term" value="C:mitochondrial matrix"/>
    <property type="evidence" value="ECO:0007669"/>
    <property type="project" value="UniProtKB-SubCell"/>
</dbReference>
<keyword evidence="2 4" id="KW-0496">Mitochondrion</keyword>
<evidence type="ECO:0000256" key="3">
    <source>
        <dbReference type="ARBA" id="ARBA00023186"/>
    </source>
</evidence>
<reference evidence="6" key="2">
    <citation type="submission" date="2020-08" db="EMBL/GenBank/DDBJ databases">
        <title>Draft Genome Sequence of Cumin Blight Pathogen Alternaria burnsii.</title>
        <authorList>
            <person name="Feng Z."/>
        </authorList>
    </citation>
    <scope>NUCLEOTIDE SEQUENCE</scope>
    <source>
        <strain evidence="6">CBS107.38</strain>
    </source>
</reference>
<dbReference type="PANTHER" id="PTHR12469">
    <property type="entry name" value="PROTEIN EMI5 HOMOLOG, MITOCHONDRIAL"/>
    <property type="match status" value="1"/>
</dbReference>
<dbReference type="GeneID" id="62201991"/>
<dbReference type="Pfam" id="PF03937">
    <property type="entry name" value="Sdh5"/>
    <property type="match status" value="1"/>
</dbReference>
<dbReference type="PRINTS" id="PR00081">
    <property type="entry name" value="GDHRDH"/>
</dbReference>
<feature type="region of interest" description="Disordered" evidence="5">
    <location>
        <begin position="483"/>
        <end position="504"/>
    </location>
</feature>
<dbReference type="Proteomes" id="UP000596902">
    <property type="component" value="Unassembled WGS sequence"/>
</dbReference>
<dbReference type="InterPro" id="IPR005631">
    <property type="entry name" value="SDH"/>
</dbReference>
<reference evidence="6" key="1">
    <citation type="submission" date="2020-01" db="EMBL/GenBank/DDBJ databases">
        <authorList>
            <person name="Feng Z.H.Z."/>
        </authorList>
    </citation>
    <scope>NUCLEOTIDE SEQUENCE</scope>
    <source>
        <strain evidence="6">CBS107.38</strain>
    </source>
</reference>
<dbReference type="Gene3D" id="1.10.150.250">
    <property type="entry name" value="Flavinator of succinate dehydrogenase"/>
    <property type="match status" value="1"/>
</dbReference>
<dbReference type="Gene3D" id="3.40.50.720">
    <property type="entry name" value="NAD(P)-binding Rossmann-like Domain"/>
    <property type="match status" value="1"/>
</dbReference>
<dbReference type="GO" id="GO:0006099">
    <property type="term" value="P:tricarboxylic acid cycle"/>
    <property type="evidence" value="ECO:0007669"/>
    <property type="project" value="TreeGrafter"/>
</dbReference>
<dbReference type="InterPro" id="IPR002347">
    <property type="entry name" value="SDR_fam"/>
</dbReference>
<dbReference type="RefSeq" id="XP_038788520.1">
    <property type="nucleotide sequence ID" value="XM_038928813.1"/>
</dbReference>
<name>A0A8H7B8I9_9PLEO</name>
<evidence type="ECO:0000256" key="4">
    <source>
        <dbReference type="HAMAP-Rule" id="MF_03057"/>
    </source>
</evidence>
<dbReference type="AlphaFoldDB" id="A0A8H7B8I9"/>
<dbReference type="EMBL" id="JAAABM010000004">
    <property type="protein sequence ID" value="KAF7678385.1"/>
    <property type="molecule type" value="Genomic_DNA"/>
</dbReference>
<comment type="subcellular location">
    <subcellularLocation>
        <location evidence="1 4">Mitochondrion matrix</location>
    </subcellularLocation>
</comment>
<dbReference type="HAMAP" id="MF_03057">
    <property type="entry name" value="SDHAF2"/>
    <property type="match status" value="1"/>
</dbReference>
<dbReference type="InterPro" id="IPR036291">
    <property type="entry name" value="NAD(P)-bd_dom_sf"/>
</dbReference>
<sequence length="504" mass="55393">MQNLFQETKKTFGQVDIVVANAGLMESKGFFDFEEDEQGELMESVEAGKIIDVNLKGTMNTLRMAMHSMKSNPLDLDGARGSIVLIASTSGYFGGTGVVSYVSSKHGVVGLARASQTVAQQLSIRVNVVAPFFTPTHITSGYSEKWKDYGLPANTTADVANAIVTTSMHPERQGHSMMASRRTVCTMASSRLVARSTRALLSLQRTQCRTFSISTIRHNEFEALNKRTNDTSETYRKYQIERPLNPHLTNTTSTIANEMPSIGEDAAPPELITNADSKFTPKDSVPENTTRMTGGTQGSKDQDVSGANSELGVGEMEGAKFKVEPIRRTGEDPNTMRARLLYQSRKRGTLESDLLLSTFADAHLSTMSPSLMQQYDTFLDENDWDIYYWATQEPTPTSHETAEGGGSAMSTANAQGMDATAQTKLPEKDERKRQPGEGEWAQTVGTFKPAYRPVPSRWKGSEILSLLRRHVNERKAGGVIEGEGKTQQEGKGLGMMPDIKNFDQ</sequence>
<feature type="compositionally biased region" description="Basic and acidic residues" evidence="5">
    <location>
        <begin position="425"/>
        <end position="436"/>
    </location>
</feature>
<evidence type="ECO:0000313" key="7">
    <source>
        <dbReference type="Proteomes" id="UP000596902"/>
    </source>
</evidence>
<dbReference type="InterPro" id="IPR028882">
    <property type="entry name" value="SDHAF2"/>
</dbReference>
<dbReference type="InterPro" id="IPR036714">
    <property type="entry name" value="SDH_sf"/>
</dbReference>
<dbReference type="SUPFAM" id="SSF109910">
    <property type="entry name" value="YgfY-like"/>
    <property type="match status" value="1"/>
</dbReference>